<dbReference type="AlphaFoldDB" id="A0A0B2AL06"/>
<dbReference type="Proteomes" id="UP000030982">
    <property type="component" value="Unassembled WGS sequence"/>
</dbReference>
<reference evidence="2 3" key="1">
    <citation type="submission" date="2014-09" db="EMBL/GenBank/DDBJ databases">
        <title>Genome sequence of Sinomonas sp. MUSC 117.</title>
        <authorList>
            <person name="Lee L.-H."/>
        </authorList>
    </citation>
    <scope>NUCLEOTIDE SEQUENCE [LARGE SCALE GENOMIC DNA]</scope>
    <source>
        <strain evidence="2 3">MUSC 117</strain>
    </source>
</reference>
<dbReference type="STRING" id="1338436.LK10_12630"/>
<dbReference type="Gene3D" id="3.40.50.720">
    <property type="entry name" value="NAD(P)-binding Rossmann-like Domain"/>
    <property type="match status" value="1"/>
</dbReference>
<accession>A0A0B2AL06</accession>
<dbReference type="InterPro" id="IPR036291">
    <property type="entry name" value="NAD(P)-bd_dom_sf"/>
</dbReference>
<dbReference type="SUPFAM" id="SSF51735">
    <property type="entry name" value="NAD(P)-binding Rossmann-fold domains"/>
    <property type="match status" value="1"/>
</dbReference>
<name>A0A0B2AL06_9MICC</name>
<dbReference type="GO" id="GO:0005737">
    <property type="term" value="C:cytoplasm"/>
    <property type="evidence" value="ECO:0007669"/>
    <property type="project" value="TreeGrafter"/>
</dbReference>
<evidence type="ECO:0000259" key="1">
    <source>
        <dbReference type="Pfam" id="PF01370"/>
    </source>
</evidence>
<dbReference type="CDD" id="cd05262">
    <property type="entry name" value="SDR_a7"/>
    <property type="match status" value="1"/>
</dbReference>
<evidence type="ECO:0000313" key="3">
    <source>
        <dbReference type="Proteomes" id="UP000030982"/>
    </source>
</evidence>
<dbReference type="PANTHER" id="PTHR48079:SF6">
    <property type="entry name" value="NAD(P)-BINDING DOMAIN-CONTAINING PROTEIN-RELATED"/>
    <property type="match status" value="1"/>
</dbReference>
<dbReference type="Pfam" id="PF01370">
    <property type="entry name" value="Epimerase"/>
    <property type="match status" value="1"/>
</dbReference>
<evidence type="ECO:0000313" key="2">
    <source>
        <dbReference type="EMBL" id="KHL02437.1"/>
    </source>
</evidence>
<keyword evidence="3" id="KW-1185">Reference proteome</keyword>
<feature type="domain" description="NAD-dependent epimerase/dehydratase" evidence="1">
    <location>
        <begin position="3"/>
        <end position="210"/>
    </location>
</feature>
<dbReference type="InterPro" id="IPR001509">
    <property type="entry name" value="Epimerase_deHydtase"/>
</dbReference>
<dbReference type="EMBL" id="JTDL01000123">
    <property type="protein sequence ID" value="KHL02437.1"/>
    <property type="molecule type" value="Genomic_DNA"/>
</dbReference>
<dbReference type="PANTHER" id="PTHR48079">
    <property type="entry name" value="PROTEIN YEEZ"/>
    <property type="match status" value="1"/>
</dbReference>
<dbReference type="OrthoDB" id="9787292at2"/>
<organism evidence="2 3">
    <name type="scientific">Sinomonas humi</name>
    <dbReference type="NCBI Taxonomy" id="1338436"/>
    <lineage>
        <taxon>Bacteria</taxon>
        <taxon>Bacillati</taxon>
        <taxon>Actinomycetota</taxon>
        <taxon>Actinomycetes</taxon>
        <taxon>Micrococcales</taxon>
        <taxon>Micrococcaceae</taxon>
        <taxon>Sinomonas</taxon>
    </lineage>
</organism>
<dbReference type="GO" id="GO:0004029">
    <property type="term" value="F:aldehyde dehydrogenase (NAD+) activity"/>
    <property type="evidence" value="ECO:0007669"/>
    <property type="project" value="TreeGrafter"/>
</dbReference>
<dbReference type="InterPro" id="IPR051783">
    <property type="entry name" value="NAD(P)-dependent_oxidoreduct"/>
</dbReference>
<gene>
    <name evidence="2" type="ORF">LK10_12630</name>
</gene>
<comment type="caution">
    <text evidence="2">The sequence shown here is derived from an EMBL/GenBank/DDBJ whole genome shotgun (WGS) entry which is preliminary data.</text>
</comment>
<sequence>MKIFVTGASGWIGSALIPELVGAGHEVLGLARSDRSAAVVAARGAEVLRGELTDQGALTAGAKASDGVIHLAFIHDFTDFAAAVRADADAIAILGAALEGSGKPLVIASGTPVVPGRLATERDRNASTSPAAAREENAQALLGMADREVRPVVVRLPRSVHGEGDAHGFVARLIATARERRVSGYVGDGSNRWPAVHVLDAARLFRLGVEEAPPASVLHAVGDEGVAIGDIAAEIGRRLELPTAPVPAEQFGFLGGILAQDQPASAELTRQLLPWEPEHPGLLEDLAKDHYFA</sequence>
<protein>
    <submittedName>
        <fullName evidence="2">3-beta hydroxysteroid dehydrogenase</fullName>
    </submittedName>
</protein>
<dbReference type="RefSeq" id="WP_043124164.1">
    <property type="nucleotide sequence ID" value="NZ_JTDL01000123.1"/>
</dbReference>
<proteinExistence type="predicted"/>